<dbReference type="Proteomes" id="UP000324767">
    <property type="component" value="Unassembled WGS sequence"/>
</dbReference>
<dbReference type="PANTHER" id="PTHR13093">
    <property type="entry name" value="ZINC FINGER HIT DOMAIN CONTAINING PROTEIN 1"/>
    <property type="match status" value="1"/>
</dbReference>
<evidence type="ECO:0000256" key="3">
    <source>
        <dbReference type="ARBA" id="ARBA00022833"/>
    </source>
</evidence>
<name>A0A5M8PUF9_9LECA</name>
<feature type="compositionally biased region" description="Low complexity" evidence="4">
    <location>
        <begin position="121"/>
        <end position="143"/>
    </location>
</feature>
<feature type="region of interest" description="Disordered" evidence="4">
    <location>
        <begin position="117"/>
        <end position="143"/>
    </location>
</feature>
<evidence type="ECO:0000313" key="5">
    <source>
        <dbReference type="EMBL" id="KAA6413046.1"/>
    </source>
</evidence>
<evidence type="ECO:0000256" key="4">
    <source>
        <dbReference type="SAM" id="MobiDB-lite"/>
    </source>
</evidence>
<sequence>MPHIEILPNSTSTSAPGWAYVPDTGPDPSKLAIQPSGSRKRATARASHPSGESSTRQTNAALKHLAELDRDAHRDVVIAVAGKGPAGRGALQTQQTPPPIRRILASQKSFANHLADEEAARAAAAAPAPSQPPSAAAGKPARAGRAVAPAAGAADPLRSARGAGAVAEPLLWSYGPGAPAEAVMEALVAAPALAYNAARAEARGGGRPQRRFCEIFSLRGLDQRRSKLEAVMVAAMEIMEGAVGSSDQRDRQKRWAVVNGSVKNGLESSGEILLMAMVHASLDAGTRKFSNPPLEGHCSSTNCVI</sequence>
<dbReference type="OrthoDB" id="74807at2759"/>
<dbReference type="GO" id="GO:0008270">
    <property type="term" value="F:zinc ion binding"/>
    <property type="evidence" value="ECO:0007669"/>
    <property type="project" value="UniProtKB-KW"/>
</dbReference>
<keyword evidence="1" id="KW-0479">Metal-binding</keyword>
<comment type="caution">
    <text evidence="5">The sequence shown here is derived from an EMBL/GenBank/DDBJ whole genome shotgun (WGS) entry which is preliminary data.</text>
</comment>
<proteinExistence type="predicted"/>
<dbReference type="AlphaFoldDB" id="A0A5M8PUF9"/>
<keyword evidence="2" id="KW-0863">Zinc-finger</keyword>
<evidence type="ECO:0000313" key="6">
    <source>
        <dbReference type="Proteomes" id="UP000324767"/>
    </source>
</evidence>
<gene>
    <name evidence="5" type="ORF">FRX48_02789</name>
</gene>
<feature type="region of interest" description="Disordered" evidence="4">
    <location>
        <begin position="1"/>
        <end position="59"/>
    </location>
</feature>
<dbReference type="InterPro" id="IPR039723">
    <property type="entry name" value="Vps71/ZNHIT1"/>
</dbReference>
<organism evidence="5 6">
    <name type="scientific">Lasallia pustulata</name>
    <dbReference type="NCBI Taxonomy" id="136370"/>
    <lineage>
        <taxon>Eukaryota</taxon>
        <taxon>Fungi</taxon>
        <taxon>Dikarya</taxon>
        <taxon>Ascomycota</taxon>
        <taxon>Pezizomycotina</taxon>
        <taxon>Lecanoromycetes</taxon>
        <taxon>OSLEUM clade</taxon>
        <taxon>Umbilicariomycetidae</taxon>
        <taxon>Umbilicariales</taxon>
        <taxon>Umbilicariaceae</taxon>
        <taxon>Lasallia</taxon>
    </lineage>
</organism>
<dbReference type="GO" id="GO:0006338">
    <property type="term" value="P:chromatin remodeling"/>
    <property type="evidence" value="ECO:0007669"/>
    <property type="project" value="InterPro"/>
</dbReference>
<keyword evidence="3" id="KW-0862">Zinc</keyword>
<accession>A0A5M8PUF9</accession>
<protein>
    <submittedName>
        <fullName evidence="5">Uncharacterized protein</fullName>
    </submittedName>
</protein>
<dbReference type="EMBL" id="VXIT01000004">
    <property type="protein sequence ID" value="KAA6413046.1"/>
    <property type="molecule type" value="Genomic_DNA"/>
</dbReference>
<feature type="compositionally biased region" description="Polar residues" evidence="4">
    <location>
        <begin position="50"/>
        <end position="59"/>
    </location>
</feature>
<evidence type="ECO:0000256" key="1">
    <source>
        <dbReference type="ARBA" id="ARBA00022723"/>
    </source>
</evidence>
<reference evidence="5 6" key="1">
    <citation type="submission" date="2019-09" db="EMBL/GenBank/DDBJ databases">
        <title>The hologenome of the rock-dwelling lichen Lasallia pustulata.</title>
        <authorList>
            <person name="Greshake Tzovaras B."/>
            <person name="Segers F."/>
            <person name="Bicker A."/>
            <person name="Dal Grande F."/>
            <person name="Otte J."/>
            <person name="Hankeln T."/>
            <person name="Schmitt I."/>
            <person name="Ebersberger I."/>
        </authorList>
    </citation>
    <scope>NUCLEOTIDE SEQUENCE [LARGE SCALE GENOMIC DNA]</scope>
    <source>
        <strain evidence="5">A1-1</strain>
    </source>
</reference>
<evidence type="ECO:0000256" key="2">
    <source>
        <dbReference type="ARBA" id="ARBA00022771"/>
    </source>
</evidence>